<dbReference type="eggNOG" id="COG4447">
    <property type="taxonomic scope" value="Bacteria"/>
</dbReference>
<evidence type="ECO:0000313" key="2">
    <source>
        <dbReference type="Proteomes" id="UP000017048"/>
    </source>
</evidence>
<sequence length="63" mass="6533">MPALDHLHGLHLAVDSTLLAGTHTGLFALGSDRRTTRIGASDDDFMGLTGVPAADHLFASGHP</sequence>
<dbReference type="STRING" id="1824.SAMN05444423_11510"/>
<organism evidence="1 2">
    <name type="scientific">Nocardia asteroides NBRC 15531</name>
    <dbReference type="NCBI Taxonomy" id="1110697"/>
    <lineage>
        <taxon>Bacteria</taxon>
        <taxon>Bacillati</taxon>
        <taxon>Actinomycetota</taxon>
        <taxon>Actinomycetes</taxon>
        <taxon>Mycobacteriales</taxon>
        <taxon>Nocardiaceae</taxon>
        <taxon>Nocardia</taxon>
    </lineage>
</organism>
<keyword evidence="2" id="KW-1185">Reference proteome</keyword>
<dbReference type="EMBL" id="BAFO02000019">
    <property type="protein sequence ID" value="GAD83383.1"/>
    <property type="molecule type" value="Genomic_DNA"/>
</dbReference>
<accession>U5EA81</accession>
<protein>
    <submittedName>
        <fullName evidence="1">Uncharacterized protein</fullName>
    </submittedName>
</protein>
<dbReference type="RefSeq" id="WP_022566068.1">
    <property type="nucleotide sequence ID" value="NZ_BAFO02000019.1"/>
</dbReference>
<gene>
    <name evidence="1" type="ORF">NCAST_19_00850</name>
</gene>
<dbReference type="GeneID" id="97008341"/>
<name>U5EA81_NOCAS</name>
<evidence type="ECO:0000313" key="1">
    <source>
        <dbReference type="EMBL" id="GAD83383.1"/>
    </source>
</evidence>
<reference evidence="1 2" key="1">
    <citation type="journal article" date="2014" name="BMC Genomics">
        <title>Genome based analysis of type-I polyketide synthase and nonribosomal peptide synthetase gene clusters in seven strains of five representative Nocardia species.</title>
        <authorList>
            <person name="Komaki H."/>
            <person name="Ichikawa N."/>
            <person name="Hosoyama A."/>
            <person name="Takahashi-Nakaguchi A."/>
            <person name="Matsuzawa T."/>
            <person name="Suzuki K."/>
            <person name="Fujita N."/>
            <person name="Gonoi T."/>
        </authorList>
    </citation>
    <scope>NUCLEOTIDE SEQUENCE [LARGE SCALE GENOMIC DNA]</scope>
    <source>
        <strain evidence="1 2">NBRC 15531</strain>
    </source>
</reference>
<dbReference type="Proteomes" id="UP000017048">
    <property type="component" value="Unassembled WGS sequence"/>
</dbReference>
<comment type="caution">
    <text evidence="1">The sequence shown here is derived from an EMBL/GenBank/DDBJ whole genome shotgun (WGS) entry which is preliminary data.</text>
</comment>
<proteinExistence type="predicted"/>
<dbReference type="AlphaFoldDB" id="U5EA81"/>